<keyword evidence="1" id="KW-0812">Transmembrane</keyword>
<dbReference type="OrthoDB" id="381509at2759"/>
<dbReference type="OMA" id="CSISHEM"/>
<accession>A0A1Y1JDK7</accession>
<evidence type="ECO:0000256" key="1">
    <source>
        <dbReference type="SAM" id="Phobius"/>
    </source>
</evidence>
<dbReference type="GeneID" id="39746115"/>
<keyword evidence="1" id="KW-0472">Membrane</keyword>
<feature type="transmembrane region" description="Helical" evidence="1">
    <location>
        <begin position="153"/>
        <end position="174"/>
    </location>
</feature>
<keyword evidence="1" id="KW-1133">Transmembrane helix</keyword>
<dbReference type="AlphaFoldDB" id="A0A1Y1JDK7"/>
<comment type="caution">
    <text evidence="2">The sequence shown here is derived from an EMBL/GenBank/DDBJ whole genome shotgun (WGS) entry which is preliminary data.</text>
</comment>
<dbReference type="EMBL" id="BDQF01000004">
    <property type="protein sequence ID" value="GAW79405.1"/>
    <property type="molecule type" value="Genomic_DNA"/>
</dbReference>
<reference evidence="3" key="1">
    <citation type="submission" date="2017-04" db="EMBL/GenBank/DDBJ databases">
        <title>Plasmodium gonderi genome.</title>
        <authorList>
            <person name="Arisue N."/>
            <person name="Honma H."/>
            <person name="Kawai S."/>
            <person name="Tougan T."/>
            <person name="Tanabe K."/>
            <person name="Horii T."/>
        </authorList>
    </citation>
    <scope>NUCLEOTIDE SEQUENCE [LARGE SCALE GENOMIC DNA]</scope>
    <source>
        <strain evidence="3">ATCC 30045</strain>
    </source>
</reference>
<dbReference type="RefSeq" id="XP_028541994.1">
    <property type="nucleotide sequence ID" value="XM_028686193.1"/>
</dbReference>
<dbReference type="Proteomes" id="UP000195521">
    <property type="component" value="Unassembled WGS sequence"/>
</dbReference>
<proteinExistence type="predicted"/>
<evidence type="ECO:0000313" key="3">
    <source>
        <dbReference type="Proteomes" id="UP000195521"/>
    </source>
</evidence>
<keyword evidence="3" id="KW-1185">Reference proteome</keyword>
<sequence length="227" mass="26076">MLTNDSVFMYLCTATINVELIEGVYQNLKNGVIEETSYQNSTLVNLKEKDYELFRIGCCLDNYLVNASVTGTEKKNTCASLNYWINKKKSTYIGDSTLSGKVTLWDELEKLWYELQKSSGEDTIWCQRDLNLYEYSYTSRIVSVSSLQSLSDIIIPVLFPVIITFIVFLIIFNFTKIKRSFNKNLSKRTLIRKDIQGTYPLGPSGEDITLDLKKKRINIVYASKKNS</sequence>
<protein>
    <submittedName>
        <fullName evidence="2">Variable surface protein</fullName>
    </submittedName>
</protein>
<gene>
    <name evidence="2" type="ORF">PGO_040030</name>
</gene>
<name>A0A1Y1JDK7_PLAGO</name>
<evidence type="ECO:0000313" key="2">
    <source>
        <dbReference type="EMBL" id="GAW79405.1"/>
    </source>
</evidence>
<organism evidence="2 3">
    <name type="scientific">Plasmodium gonderi</name>
    <dbReference type="NCBI Taxonomy" id="77519"/>
    <lineage>
        <taxon>Eukaryota</taxon>
        <taxon>Sar</taxon>
        <taxon>Alveolata</taxon>
        <taxon>Apicomplexa</taxon>
        <taxon>Aconoidasida</taxon>
        <taxon>Haemosporida</taxon>
        <taxon>Plasmodiidae</taxon>
        <taxon>Plasmodium</taxon>
        <taxon>Plasmodium (Plasmodium)</taxon>
    </lineage>
</organism>